<dbReference type="InterPro" id="IPR001258">
    <property type="entry name" value="NHL_repeat"/>
</dbReference>
<feature type="region of interest" description="Disordered" evidence="2">
    <location>
        <begin position="203"/>
        <end position="260"/>
    </location>
</feature>
<dbReference type="GO" id="GO:0000209">
    <property type="term" value="P:protein polyubiquitination"/>
    <property type="evidence" value="ECO:0007669"/>
    <property type="project" value="TreeGrafter"/>
</dbReference>
<dbReference type="PANTHER" id="PTHR24104:SF50">
    <property type="entry name" value="SMP-30_GLUCONOLACTONASE_LRE-LIKE REGION DOMAIN-CONTAINING PROTEIN"/>
    <property type="match status" value="1"/>
</dbReference>
<evidence type="ECO:0000313" key="4">
    <source>
        <dbReference type="Proteomes" id="UP000838412"/>
    </source>
</evidence>
<keyword evidence="1" id="KW-0677">Repeat</keyword>
<feature type="region of interest" description="Disordered" evidence="2">
    <location>
        <begin position="359"/>
        <end position="387"/>
    </location>
</feature>
<dbReference type="CDD" id="cd05819">
    <property type="entry name" value="NHL"/>
    <property type="match status" value="1"/>
</dbReference>
<reference evidence="3" key="1">
    <citation type="submission" date="2022-01" db="EMBL/GenBank/DDBJ databases">
        <authorList>
            <person name="Braso-Vives M."/>
        </authorList>
    </citation>
    <scope>NUCLEOTIDE SEQUENCE</scope>
</reference>
<feature type="compositionally biased region" description="Basic and acidic residues" evidence="2">
    <location>
        <begin position="212"/>
        <end position="223"/>
    </location>
</feature>
<evidence type="ECO:0000313" key="3">
    <source>
        <dbReference type="EMBL" id="CAH1245123.1"/>
    </source>
</evidence>
<dbReference type="Pfam" id="PF01436">
    <property type="entry name" value="NHL"/>
    <property type="match status" value="1"/>
</dbReference>
<evidence type="ECO:0000256" key="1">
    <source>
        <dbReference type="ARBA" id="ARBA00022737"/>
    </source>
</evidence>
<accession>A0A8J9Z0R5</accession>
<dbReference type="GO" id="GO:0043161">
    <property type="term" value="P:proteasome-mediated ubiquitin-dependent protein catabolic process"/>
    <property type="evidence" value="ECO:0007669"/>
    <property type="project" value="TreeGrafter"/>
</dbReference>
<dbReference type="Gene3D" id="2.120.10.30">
    <property type="entry name" value="TolB, C-terminal domain"/>
    <property type="match status" value="1"/>
</dbReference>
<sequence length="661" mass="72309">MADIYETWGSDIQIRVIDPDQNVDPMGGVYDQAWECTCNVQIQARDPDQRMDPMADVYEQACDWGSDNQIQAPDPDQNMDPVEDIYELACDWRSDIKIKVPYPDQNMDPVVGVYEPAWGSDIQIEAPDPYQDTDPMEEPFYEQSRNSGSGIQIKVPYPDQNLDPVADVYEQAWGSNIQIQAPDPDQNIDPRLWIPLRERRSREGFETAGRGENVRGRSPRDDSPALVLEDMPGGRDGGTSDAPDDPGPAGPDTAPGGAQPVEVLNPLYASDLPPGNIRNNVICVDGLSLCRLVCIVMTTIGIATLMTSVPFAMMDMGIPDNAEEATIVRTPGHQPGWQTSQPVMKNNMAAAPPVTAANPLPGHEKDKPTPVNSPVPVKTATGEEMVDGGTRREVVKIRTYGSEPSESSPRGVDVSIDNEIYITDSIKRLVQVYNMRGVHLRQYPTVLPGGATMKPWDVSVNPDGHLWVVGSNNNHDEHIVQYARNGRLTSSFGIGNSLYINGIATDPRNNRVIVTCSDGYKGRLEIYHPNGYLLTSLGPEERMSAPLYVAVDDEGTILASDTRSYNVFAYAESGQFLFKFGGYQAGEGAMYRPKGLCVTASGDIVVADQGNQRLVVFTSRGEYLREIPTGMRSMQGVAAGPGGQLVVVDPDERVVTIFPGY</sequence>
<organism evidence="3 4">
    <name type="scientific">Branchiostoma lanceolatum</name>
    <name type="common">Common lancelet</name>
    <name type="synonym">Amphioxus lanceolatum</name>
    <dbReference type="NCBI Taxonomy" id="7740"/>
    <lineage>
        <taxon>Eukaryota</taxon>
        <taxon>Metazoa</taxon>
        <taxon>Chordata</taxon>
        <taxon>Cephalochordata</taxon>
        <taxon>Leptocardii</taxon>
        <taxon>Amphioxiformes</taxon>
        <taxon>Branchiostomatidae</taxon>
        <taxon>Branchiostoma</taxon>
    </lineage>
</organism>
<proteinExistence type="predicted"/>
<dbReference type="SUPFAM" id="SSF101898">
    <property type="entry name" value="NHL repeat"/>
    <property type="match status" value="1"/>
</dbReference>
<dbReference type="InterPro" id="IPR050952">
    <property type="entry name" value="TRIM-NHL_E3_ligases"/>
</dbReference>
<dbReference type="InterPro" id="IPR011042">
    <property type="entry name" value="6-blade_b-propeller_TolB-like"/>
</dbReference>
<dbReference type="OrthoDB" id="342730at2759"/>
<name>A0A8J9Z0R5_BRALA</name>
<protein>
    <submittedName>
        <fullName evidence="3">TRIM3 protein</fullName>
    </submittedName>
</protein>
<gene>
    <name evidence="3" type="primary">TRIM3</name>
    <name evidence="3" type="ORF">BLAG_LOCUS7557</name>
</gene>
<dbReference type="Proteomes" id="UP000838412">
    <property type="component" value="Chromosome 14"/>
</dbReference>
<dbReference type="AlphaFoldDB" id="A0A8J9Z0R5"/>
<keyword evidence="4" id="KW-1185">Reference proteome</keyword>
<dbReference type="EMBL" id="OV696699">
    <property type="protein sequence ID" value="CAH1245123.1"/>
    <property type="molecule type" value="Genomic_DNA"/>
</dbReference>
<evidence type="ECO:0000256" key="2">
    <source>
        <dbReference type="SAM" id="MobiDB-lite"/>
    </source>
</evidence>
<dbReference type="PANTHER" id="PTHR24104">
    <property type="entry name" value="E3 UBIQUITIN-PROTEIN LIGASE NHLRC1-RELATED"/>
    <property type="match status" value="1"/>
</dbReference>
<dbReference type="GO" id="GO:0061630">
    <property type="term" value="F:ubiquitin protein ligase activity"/>
    <property type="evidence" value="ECO:0007669"/>
    <property type="project" value="TreeGrafter"/>
</dbReference>